<feature type="transmembrane region" description="Helical" evidence="5">
    <location>
        <begin position="260"/>
        <end position="283"/>
    </location>
</feature>
<protein>
    <submittedName>
        <fullName evidence="6">Cobalt ABC transporter permease</fullName>
    </submittedName>
</protein>
<feature type="transmembrane region" description="Helical" evidence="5">
    <location>
        <begin position="335"/>
        <end position="352"/>
    </location>
</feature>
<keyword evidence="4 5" id="KW-0472">Membrane</keyword>
<name>A0A512CYP7_9MICO</name>
<accession>A0A512CYP7</accession>
<dbReference type="RefSeq" id="WP_147064339.1">
    <property type="nucleotide sequence ID" value="NZ_BAAARO010000023.1"/>
</dbReference>
<feature type="transmembrane region" description="Helical" evidence="5">
    <location>
        <begin position="59"/>
        <end position="80"/>
    </location>
</feature>
<sequence length="361" mass="37573">MARLELRPRLQHPAAWWLWGLGLATAASRTTNPVLLLLVVGVCVVVVAERHDPATVNPLPAFLVIGAVIVVFRIVMTALLGNGFVGQTVVVTLPSVPLPDWAASVRIGGTVTLESLLYAAYDALRLAAVLACLGAANALASPRRLLRYLPATLYDVGTAVVVGLTFAPQLLTDARDVRAARTLRGRDGRGVREMARLTVPVLETAFERSLGLAASMESRGYGRSVRSTTTSRRAATGLALAGLVGVLAGLYGLLDSSAGGVLGLPVLVLGALLAGSSLVVGASRDPRSGHRRDRWTWTATTTVLAGAVPAAVLVIASAGGWPGVVPSQQAQLPEVPLLAVLAVLVSATPAWFTPRPREVAP</sequence>
<evidence type="ECO:0000313" key="6">
    <source>
        <dbReference type="EMBL" id="GEO29348.1"/>
    </source>
</evidence>
<evidence type="ECO:0000256" key="5">
    <source>
        <dbReference type="SAM" id="Phobius"/>
    </source>
</evidence>
<gene>
    <name evidence="6" type="ORF">TAE01_11580</name>
</gene>
<dbReference type="GO" id="GO:0005886">
    <property type="term" value="C:plasma membrane"/>
    <property type="evidence" value="ECO:0007669"/>
    <property type="project" value="TreeGrafter"/>
</dbReference>
<evidence type="ECO:0000256" key="3">
    <source>
        <dbReference type="ARBA" id="ARBA00022989"/>
    </source>
</evidence>
<organism evidence="6 7">
    <name type="scientific">Terrabacter aerolatus</name>
    <dbReference type="NCBI Taxonomy" id="422442"/>
    <lineage>
        <taxon>Bacteria</taxon>
        <taxon>Bacillati</taxon>
        <taxon>Actinomycetota</taxon>
        <taxon>Actinomycetes</taxon>
        <taxon>Micrococcales</taxon>
        <taxon>Intrasporangiaceae</taxon>
        <taxon>Terrabacter</taxon>
    </lineage>
</organism>
<evidence type="ECO:0000256" key="2">
    <source>
        <dbReference type="ARBA" id="ARBA00022692"/>
    </source>
</evidence>
<evidence type="ECO:0000313" key="7">
    <source>
        <dbReference type="Proteomes" id="UP000321534"/>
    </source>
</evidence>
<dbReference type="AlphaFoldDB" id="A0A512CYP7"/>
<proteinExistence type="predicted"/>
<dbReference type="EMBL" id="BJYX01000004">
    <property type="protein sequence ID" value="GEO29348.1"/>
    <property type="molecule type" value="Genomic_DNA"/>
</dbReference>
<comment type="subcellular location">
    <subcellularLocation>
        <location evidence="1">Membrane</location>
        <topology evidence="1">Multi-pass membrane protein</topology>
    </subcellularLocation>
</comment>
<feature type="transmembrane region" description="Helical" evidence="5">
    <location>
        <begin position="295"/>
        <end position="315"/>
    </location>
</feature>
<evidence type="ECO:0000256" key="1">
    <source>
        <dbReference type="ARBA" id="ARBA00004141"/>
    </source>
</evidence>
<evidence type="ECO:0000256" key="4">
    <source>
        <dbReference type="ARBA" id="ARBA00023136"/>
    </source>
</evidence>
<dbReference type="OrthoDB" id="5187293at2"/>
<reference evidence="6 7" key="1">
    <citation type="submission" date="2019-07" db="EMBL/GenBank/DDBJ databases">
        <title>Whole genome shotgun sequence of Terrabacter aerolatus NBRC 106305.</title>
        <authorList>
            <person name="Hosoyama A."/>
            <person name="Uohara A."/>
            <person name="Ohji S."/>
            <person name="Ichikawa N."/>
        </authorList>
    </citation>
    <scope>NUCLEOTIDE SEQUENCE [LARGE SCALE GENOMIC DNA]</scope>
    <source>
        <strain evidence="6 7">NBRC 106305</strain>
    </source>
</reference>
<dbReference type="InterPro" id="IPR003339">
    <property type="entry name" value="ABC/ECF_trnsptr_transmembrane"/>
</dbReference>
<dbReference type="CDD" id="cd16914">
    <property type="entry name" value="EcfT"/>
    <property type="match status" value="1"/>
</dbReference>
<keyword evidence="7" id="KW-1185">Reference proteome</keyword>
<keyword evidence="3 5" id="KW-1133">Transmembrane helix</keyword>
<feature type="transmembrane region" description="Helical" evidence="5">
    <location>
        <begin position="16"/>
        <end position="47"/>
    </location>
</feature>
<comment type="caution">
    <text evidence="6">The sequence shown here is derived from an EMBL/GenBank/DDBJ whole genome shotgun (WGS) entry which is preliminary data.</text>
</comment>
<keyword evidence="2 5" id="KW-0812">Transmembrane</keyword>
<feature type="transmembrane region" description="Helical" evidence="5">
    <location>
        <begin position="234"/>
        <end position="254"/>
    </location>
</feature>
<dbReference type="Pfam" id="PF02361">
    <property type="entry name" value="CbiQ"/>
    <property type="match status" value="1"/>
</dbReference>
<dbReference type="PANTHER" id="PTHR33514:SF15">
    <property type="entry name" value="COBALT TRANSPORT PROTEIN"/>
    <property type="match status" value="1"/>
</dbReference>
<dbReference type="Proteomes" id="UP000321534">
    <property type="component" value="Unassembled WGS sequence"/>
</dbReference>
<dbReference type="PANTHER" id="PTHR33514">
    <property type="entry name" value="PROTEIN ABCI12, CHLOROPLASTIC"/>
    <property type="match status" value="1"/>
</dbReference>